<dbReference type="Pfam" id="PF13377">
    <property type="entry name" value="Peripla_BP_3"/>
    <property type="match status" value="1"/>
</dbReference>
<dbReference type="EMBL" id="JAUSUF010000009">
    <property type="protein sequence ID" value="MDQ0150403.1"/>
    <property type="molecule type" value="Genomic_DNA"/>
</dbReference>
<dbReference type="Proteomes" id="UP001228504">
    <property type="component" value="Unassembled WGS sequence"/>
</dbReference>
<dbReference type="PANTHER" id="PTHR30146">
    <property type="entry name" value="LACI-RELATED TRANSCRIPTIONAL REPRESSOR"/>
    <property type="match status" value="1"/>
</dbReference>
<dbReference type="PROSITE" id="PS00356">
    <property type="entry name" value="HTH_LACI_1"/>
    <property type="match status" value="1"/>
</dbReference>
<name>A0ABT9UVR6_9FIRM</name>
<evidence type="ECO:0000256" key="3">
    <source>
        <dbReference type="ARBA" id="ARBA00023163"/>
    </source>
</evidence>
<keyword evidence="2" id="KW-0238">DNA-binding</keyword>
<keyword evidence="6" id="KW-1185">Reference proteome</keyword>
<proteinExistence type="predicted"/>
<dbReference type="SUPFAM" id="SSF47413">
    <property type="entry name" value="lambda repressor-like DNA-binding domains"/>
    <property type="match status" value="1"/>
</dbReference>
<dbReference type="Gene3D" id="1.10.260.40">
    <property type="entry name" value="lambda repressor-like DNA-binding domains"/>
    <property type="match status" value="1"/>
</dbReference>
<dbReference type="SUPFAM" id="SSF53822">
    <property type="entry name" value="Periplasmic binding protein-like I"/>
    <property type="match status" value="1"/>
</dbReference>
<dbReference type="InterPro" id="IPR000843">
    <property type="entry name" value="HTH_LacI"/>
</dbReference>
<dbReference type="CDD" id="cd01392">
    <property type="entry name" value="HTH_LacI"/>
    <property type="match status" value="1"/>
</dbReference>
<evidence type="ECO:0000313" key="5">
    <source>
        <dbReference type="EMBL" id="MDQ0150403.1"/>
    </source>
</evidence>
<evidence type="ECO:0000259" key="4">
    <source>
        <dbReference type="PROSITE" id="PS50932"/>
    </source>
</evidence>
<dbReference type="Pfam" id="PF00356">
    <property type="entry name" value="LacI"/>
    <property type="match status" value="1"/>
</dbReference>
<dbReference type="CDD" id="cd06267">
    <property type="entry name" value="PBP1_LacI_sugar_binding-like"/>
    <property type="match status" value="1"/>
</dbReference>
<dbReference type="InterPro" id="IPR046335">
    <property type="entry name" value="LacI/GalR-like_sensor"/>
</dbReference>
<accession>A0ABT9UVR6</accession>
<organism evidence="5 6">
    <name type="scientific">Eubacterium multiforme</name>
    <dbReference type="NCBI Taxonomy" id="83339"/>
    <lineage>
        <taxon>Bacteria</taxon>
        <taxon>Bacillati</taxon>
        <taxon>Bacillota</taxon>
        <taxon>Clostridia</taxon>
        <taxon>Eubacteriales</taxon>
        <taxon>Eubacteriaceae</taxon>
        <taxon>Eubacterium</taxon>
    </lineage>
</organism>
<evidence type="ECO:0000256" key="2">
    <source>
        <dbReference type="ARBA" id="ARBA00023125"/>
    </source>
</evidence>
<evidence type="ECO:0000313" key="6">
    <source>
        <dbReference type="Proteomes" id="UP001228504"/>
    </source>
</evidence>
<protein>
    <submittedName>
        <fullName evidence="5">LacI family transcriptional regulator</fullName>
    </submittedName>
</protein>
<keyword evidence="1" id="KW-0805">Transcription regulation</keyword>
<dbReference type="PROSITE" id="PS50932">
    <property type="entry name" value="HTH_LACI_2"/>
    <property type="match status" value="1"/>
</dbReference>
<dbReference type="InterPro" id="IPR010982">
    <property type="entry name" value="Lambda_DNA-bd_dom_sf"/>
</dbReference>
<sequence length="333" mass="37842">MKKTTLLDIAKAVNVSKTTVSMVLNNKENNISKGTKEKIFKAAKELNYIPNYLAKSLITKKSYSIGVLVPDIQNPFFSEMAKGMEKIAEEKGYSIILCNTLNSKKREAEHIRLLMSKAIDGLIIAPIDDKSESFKLLESQGVPFVIVDRIIENFENFNGVFCDNAKGINLGMDYLYNKNKRKIAFIGGNKELRTANIRLKTYIEKVIEFGIYNKEFNIEEEFSLEGGFKATEKLMKKNLNIDAIFYSSDVMAIGGIKYLLRNGYKIPEDISILGFDNIDICKFIEPELTTIAQPIYKMGEEGIKLLIDLIDKKDIKEKIIKLQPYLIERSTVK</sequence>
<evidence type="ECO:0000256" key="1">
    <source>
        <dbReference type="ARBA" id="ARBA00023015"/>
    </source>
</evidence>
<dbReference type="PANTHER" id="PTHR30146:SF109">
    <property type="entry name" value="HTH-TYPE TRANSCRIPTIONAL REGULATOR GALS"/>
    <property type="match status" value="1"/>
</dbReference>
<gene>
    <name evidence="5" type="ORF">J2S18_002350</name>
</gene>
<dbReference type="InterPro" id="IPR028082">
    <property type="entry name" value="Peripla_BP_I"/>
</dbReference>
<keyword evidence="3" id="KW-0804">Transcription</keyword>
<reference evidence="5 6" key="1">
    <citation type="submission" date="2023-07" db="EMBL/GenBank/DDBJ databases">
        <title>Genomic Encyclopedia of Type Strains, Phase IV (KMG-IV): sequencing the most valuable type-strain genomes for metagenomic binning, comparative biology and taxonomic classification.</title>
        <authorList>
            <person name="Goeker M."/>
        </authorList>
    </citation>
    <scope>NUCLEOTIDE SEQUENCE [LARGE SCALE GENOMIC DNA]</scope>
    <source>
        <strain evidence="5 6">DSM 20694</strain>
    </source>
</reference>
<dbReference type="SMART" id="SM00354">
    <property type="entry name" value="HTH_LACI"/>
    <property type="match status" value="1"/>
</dbReference>
<comment type="caution">
    <text evidence="5">The sequence shown here is derived from an EMBL/GenBank/DDBJ whole genome shotgun (WGS) entry which is preliminary data.</text>
</comment>
<dbReference type="RefSeq" id="WP_307487070.1">
    <property type="nucleotide sequence ID" value="NZ_JAUSUF010000009.1"/>
</dbReference>
<dbReference type="Gene3D" id="3.40.50.2300">
    <property type="match status" value="2"/>
</dbReference>
<feature type="domain" description="HTH lacI-type" evidence="4">
    <location>
        <begin position="4"/>
        <end position="59"/>
    </location>
</feature>